<evidence type="ECO:0000313" key="10">
    <source>
        <dbReference type="EMBL" id="RSZ64777.1"/>
    </source>
</evidence>
<evidence type="ECO:0000256" key="1">
    <source>
        <dbReference type="ARBA" id="ARBA00004651"/>
    </source>
</evidence>
<feature type="transmembrane region" description="Helical" evidence="8">
    <location>
        <begin position="147"/>
        <end position="168"/>
    </location>
</feature>
<dbReference type="PANTHER" id="PTHR42682:SF4">
    <property type="entry name" value="NADH-UBIQUINONE_PLASTOQUINONE"/>
    <property type="match status" value="1"/>
</dbReference>
<feature type="transmembrane region" description="Helical" evidence="8">
    <location>
        <begin position="95"/>
        <end position="112"/>
    </location>
</feature>
<dbReference type="RefSeq" id="WP_126120043.1">
    <property type="nucleotide sequence ID" value="NZ_RXHJ01000004.1"/>
</dbReference>
<keyword evidence="5" id="KW-0560">Oxidoreductase</keyword>
<feature type="transmembrane region" description="Helical" evidence="8">
    <location>
        <begin position="254"/>
        <end position="272"/>
    </location>
</feature>
<keyword evidence="3 7" id="KW-0812">Transmembrane</keyword>
<dbReference type="EMBL" id="RXHJ01000004">
    <property type="protein sequence ID" value="RSZ64777.1"/>
    <property type="molecule type" value="Genomic_DNA"/>
</dbReference>
<dbReference type="PANTHER" id="PTHR42682">
    <property type="entry name" value="HYDROGENASE-4 COMPONENT F"/>
    <property type="match status" value="1"/>
</dbReference>
<dbReference type="AlphaFoldDB" id="A0A3S0BIY5"/>
<evidence type="ECO:0000256" key="3">
    <source>
        <dbReference type="ARBA" id="ARBA00022692"/>
    </source>
</evidence>
<dbReference type="Pfam" id="PF00361">
    <property type="entry name" value="Proton_antipo_M"/>
    <property type="match status" value="1"/>
</dbReference>
<reference evidence="10 11" key="1">
    <citation type="submission" date="2018-12" db="EMBL/GenBank/DDBJ databases">
        <title>YIM 101343 draft genome.</title>
        <authorList>
            <person name="Chen X."/>
        </authorList>
    </citation>
    <scope>NUCLEOTIDE SEQUENCE [LARGE SCALE GENOMIC DNA]</scope>
    <source>
        <strain evidence="10 11">YIM 101343</strain>
    </source>
</reference>
<feature type="transmembrane region" description="Helical" evidence="8">
    <location>
        <begin position="222"/>
        <end position="242"/>
    </location>
</feature>
<feature type="domain" description="NADH:quinone oxidoreductase/Mrp antiporter transmembrane" evidence="9">
    <location>
        <begin position="113"/>
        <end position="341"/>
    </location>
</feature>
<feature type="transmembrane region" description="Helical" evidence="8">
    <location>
        <begin position="544"/>
        <end position="565"/>
    </location>
</feature>
<keyword evidence="2" id="KW-1003">Cell membrane</keyword>
<comment type="caution">
    <text evidence="10">The sequence shown here is derived from an EMBL/GenBank/DDBJ whole genome shotgun (WGS) entry which is preliminary data.</text>
</comment>
<feature type="transmembrane region" description="Helical" evidence="8">
    <location>
        <begin position="312"/>
        <end position="333"/>
    </location>
</feature>
<comment type="subcellular location">
    <subcellularLocation>
        <location evidence="1">Cell membrane</location>
        <topology evidence="1">Multi-pass membrane protein</topology>
    </subcellularLocation>
    <subcellularLocation>
        <location evidence="7">Membrane</location>
        <topology evidence="7">Multi-pass membrane protein</topology>
    </subcellularLocation>
</comment>
<evidence type="ECO:0000256" key="6">
    <source>
        <dbReference type="ARBA" id="ARBA00023136"/>
    </source>
</evidence>
<dbReference type="InterPro" id="IPR003918">
    <property type="entry name" value="NADH_UbQ_OxRdtase"/>
</dbReference>
<dbReference type="InterPro" id="IPR052175">
    <property type="entry name" value="ComplexI-like_HydComp"/>
</dbReference>
<dbReference type="Proteomes" id="UP000274907">
    <property type="component" value="Unassembled WGS sequence"/>
</dbReference>
<keyword evidence="11" id="KW-1185">Reference proteome</keyword>
<dbReference type="OrthoDB" id="9768329at2"/>
<dbReference type="GO" id="GO:0005886">
    <property type="term" value="C:plasma membrane"/>
    <property type="evidence" value="ECO:0007669"/>
    <property type="project" value="UniProtKB-SubCell"/>
</dbReference>
<accession>A0A3S0BIY5</accession>
<dbReference type="InterPro" id="IPR001750">
    <property type="entry name" value="ND/Mrp_TM"/>
</dbReference>
<organism evidence="10 11">
    <name type="scientific">Corynebacterium hylobatis</name>
    <dbReference type="NCBI Taxonomy" id="1859290"/>
    <lineage>
        <taxon>Bacteria</taxon>
        <taxon>Bacillati</taxon>
        <taxon>Actinomycetota</taxon>
        <taxon>Actinomycetes</taxon>
        <taxon>Mycobacteriales</taxon>
        <taxon>Corynebacteriaceae</taxon>
        <taxon>Corynebacterium</taxon>
    </lineage>
</organism>
<feature type="transmembrane region" description="Helical" evidence="8">
    <location>
        <begin position="340"/>
        <end position="361"/>
    </location>
</feature>
<evidence type="ECO:0000256" key="7">
    <source>
        <dbReference type="RuleBase" id="RU000320"/>
    </source>
</evidence>
<feature type="transmembrane region" description="Helical" evidence="8">
    <location>
        <begin position="188"/>
        <end position="210"/>
    </location>
</feature>
<dbReference type="GO" id="GO:0008137">
    <property type="term" value="F:NADH dehydrogenase (ubiquinone) activity"/>
    <property type="evidence" value="ECO:0007669"/>
    <property type="project" value="InterPro"/>
</dbReference>
<dbReference type="PRINTS" id="PR01437">
    <property type="entry name" value="NUOXDRDTASE4"/>
</dbReference>
<gene>
    <name evidence="10" type="ORF">EAH68_04035</name>
</gene>
<evidence type="ECO:0000259" key="9">
    <source>
        <dbReference type="Pfam" id="PF00361"/>
    </source>
</evidence>
<keyword evidence="4 8" id="KW-1133">Transmembrane helix</keyword>
<feature type="transmembrane region" description="Helical" evidence="8">
    <location>
        <begin position="118"/>
        <end position="135"/>
    </location>
</feature>
<evidence type="ECO:0000256" key="8">
    <source>
        <dbReference type="SAM" id="Phobius"/>
    </source>
</evidence>
<feature type="transmembrane region" description="Helical" evidence="8">
    <location>
        <begin position="416"/>
        <end position="434"/>
    </location>
</feature>
<keyword evidence="6 8" id="KW-0472">Membrane</keyword>
<evidence type="ECO:0000313" key="11">
    <source>
        <dbReference type="Proteomes" id="UP000274907"/>
    </source>
</evidence>
<evidence type="ECO:0000256" key="5">
    <source>
        <dbReference type="ARBA" id="ARBA00023002"/>
    </source>
</evidence>
<dbReference type="GO" id="GO:0016491">
    <property type="term" value="F:oxidoreductase activity"/>
    <property type="evidence" value="ECO:0007669"/>
    <property type="project" value="UniProtKB-KW"/>
</dbReference>
<sequence length="567" mass="58717">MMLPLSLLAPLLVMVGAAVPWAWLRRSAAVLSPAAVLPAVVLTLTTPTAELEVPWLLFGTVFRMDAVARPLVLIAAALYGAALAAVTWRRGPEPTLAAFLLATYLGTVGAYLAADTVAFYLSFAVLSFSAAGLVIHHRTPQAHRATVIYLVMTVLSETALLGGLLLTVDAGGALLADAPAAIAASDRSALISALLLIGFGVKAGLAPLHLWLPLAHPAAPPAASAVLSGVMVKVGIVGWLRFLPAGDSADIARLLLLLALAGAFLAVGVGLMQDDPKVILAYSTISQLGFISAVLAAGLLMPSSSGATTTAVVLYAVHHGLAKGALFLGVPVVRRHGRGVTGIPVLLGMAWAGLSLAGAPWTSGAFAKYDAKYAVADLPALAGLLPLVATGSTLLLLRLARVLWRGERATEKVDGLFGAWLLLCLLGTGLPWWIGTGWLELQPPTWDAATLWDSTWPVLLALLLAAPLTWLVGRVPAVPPGDIVVPLETAAGLLRSSGGAGLARVYTGTAQVARAWGRGWSRSAGLVRDGVAFMETRTRLWTPTGMAVLVLLAVLLLVLLFAGGWSP</sequence>
<proteinExistence type="predicted"/>
<feature type="transmembrane region" description="Helical" evidence="8">
    <location>
        <begin position="279"/>
        <end position="300"/>
    </location>
</feature>
<dbReference type="GO" id="GO:0042773">
    <property type="term" value="P:ATP synthesis coupled electron transport"/>
    <property type="evidence" value="ECO:0007669"/>
    <property type="project" value="InterPro"/>
</dbReference>
<name>A0A3S0BIY5_9CORY</name>
<protein>
    <recommendedName>
        <fullName evidence="9">NADH:quinone oxidoreductase/Mrp antiporter transmembrane domain-containing protein</fullName>
    </recommendedName>
</protein>
<feature type="transmembrane region" description="Helical" evidence="8">
    <location>
        <begin position="454"/>
        <end position="473"/>
    </location>
</feature>
<evidence type="ECO:0000256" key="2">
    <source>
        <dbReference type="ARBA" id="ARBA00022475"/>
    </source>
</evidence>
<feature type="transmembrane region" description="Helical" evidence="8">
    <location>
        <begin position="67"/>
        <end position="88"/>
    </location>
</feature>
<feature type="transmembrane region" description="Helical" evidence="8">
    <location>
        <begin position="381"/>
        <end position="404"/>
    </location>
</feature>
<evidence type="ECO:0000256" key="4">
    <source>
        <dbReference type="ARBA" id="ARBA00022989"/>
    </source>
</evidence>